<dbReference type="PANTHER" id="PTHR44942">
    <property type="entry name" value="METHYLTRANSF_11 DOMAIN-CONTAINING PROTEIN"/>
    <property type="match status" value="1"/>
</dbReference>
<dbReference type="SUPFAM" id="SSF53335">
    <property type="entry name" value="S-adenosyl-L-methionine-dependent methyltransferases"/>
    <property type="match status" value="1"/>
</dbReference>
<dbReference type="OrthoDB" id="495703at2"/>
<evidence type="ECO:0000256" key="2">
    <source>
        <dbReference type="ARBA" id="ARBA00022679"/>
    </source>
</evidence>
<protein>
    <submittedName>
        <fullName evidence="4">tRNA (Cmo5U34)-methyltransferase</fullName>
        <ecNumber evidence="4">2.1.1.-</ecNumber>
    </submittedName>
</protein>
<sequence>MSESQYQTAWENYWRTLADDQEQAFWDVPSGTELSGLLQYFKDQFDPQLPLVDFGCGNGTQTFFLAEHFPQVLGLDVSAAAIQQARSGIQGNQPTFVVLDATDLQQAQTLHKNIGDANIFIRGVLHQIQAEDRPPVIASLQHLLGNHGQLFLIELSPKAKQLFESLTEQLGAPPPQLARVFQHGIAPAAITPENVRSAFPENRYGILDQGETSISTNTMWPSGEQVQMPAFFMRVGHK</sequence>
<keyword evidence="1 4" id="KW-0489">Methyltransferase</keyword>
<dbReference type="CDD" id="cd02440">
    <property type="entry name" value="AdoMet_MTases"/>
    <property type="match status" value="1"/>
</dbReference>
<comment type="caution">
    <text evidence="4">The sequence shown here is derived from an EMBL/GenBank/DDBJ whole genome shotgun (WGS) entry which is preliminary data.</text>
</comment>
<evidence type="ECO:0000256" key="1">
    <source>
        <dbReference type="ARBA" id="ARBA00022603"/>
    </source>
</evidence>
<dbReference type="PANTHER" id="PTHR44942:SF4">
    <property type="entry name" value="METHYLTRANSFERASE TYPE 11 DOMAIN-CONTAINING PROTEIN"/>
    <property type="match status" value="1"/>
</dbReference>
<keyword evidence="5" id="KW-1185">Reference proteome</keyword>
<dbReference type="EMBL" id="PQWO01000002">
    <property type="protein sequence ID" value="PZD74735.1"/>
    <property type="molecule type" value="Genomic_DNA"/>
</dbReference>
<dbReference type="InterPro" id="IPR041698">
    <property type="entry name" value="Methyltransf_25"/>
</dbReference>
<keyword evidence="2 4" id="KW-0808">Transferase</keyword>
<evidence type="ECO:0000313" key="4">
    <source>
        <dbReference type="EMBL" id="PZD74735.1"/>
    </source>
</evidence>
<dbReference type="AlphaFoldDB" id="A0A2W1JUW1"/>
<gene>
    <name evidence="4" type="primary">cmoA_1</name>
    <name evidence="4" type="ORF">C1752_00627</name>
</gene>
<dbReference type="InterPro" id="IPR029063">
    <property type="entry name" value="SAM-dependent_MTases_sf"/>
</dbReference>
<feature type="domain" description="Methyltransferase" evidence="3">
    <location>
        <begin position="52"/>
        <end position="148"/>
    </location>
</feature>
<evidence type="ECO:0000259" key="3">
    <source>
        <dbReference type="Pfam" id="PF13649"/>
    </source>
</evidence>
<dbReference type="InterPro" id="IPR051052">
    <property type="entry name" value="Diverse_substrate_MTase"/>
</dbReference>
<evidence type="ECO:0000313" key="5">
    <source>
        <dbReference type="Proteomes" id="UP000248857"/>
    </source>
</evidence>
<dbReference type="EC" id="2.1.1.-" evidence="4"/>
<reference evidence="4 5" key="1">
    <citation type="journal article" date="2018" name="Sci. Rep.">
        <title>A novel species of the marine cyanobacterium Acaryochloris with a unique pigment content and lifestyle.</title>
        <authorList>
            <person name="Partensky F."/>
            <person name="Six C."/>
            <person name="Ratin M."/>
            <person name="Garczarek L."/>
            <person name="Vaulot D."/>
            <person name="Probert I."/>
            <person name="Calteau A."/>
            <person name="Gourvil P."/>
            <person name="Marie D."/>
            <person name="Grebert T."/>
            <person name="Bouchier C."/>
            <person name="Le Panse S."/>
            <person name="Gachenot M."/>
            <person name="Rodriguez F."/>
            <person name="Garrido J.L."/>
        </authorList>
    </citation>
    <scope>NUCLEOTIDE SEQUENCE [LARGE SCALE GENOMIC DNA]</scope>
    <source>
        <strain evidence="4 5">RCC1774</strain>
    </source>
</reference>
<dbReference type="RefSeq" id="WP_110984617.1">
    <property type="nucleotide sequence ID" value="NZ_CAWNWM010000002.1"/>
</dbReference>
<proteinExistence type="predicted"/>
<dbReference type="Gene3D" id="3.40.50.150">
    <property type="entry name" value="Vaccinia Virus protein VP39"/>
    <property type="match status" value="1"/>
</dbReference>
<accession>A0A2W1JUW1</accession>
<dbReference type="GO" id="GO:0008168">
    <property type="term" value="F:methyltransferase activity"/>
    <property type="evidence" value="ECO:0007669"/>
    <property type="project" value="UniProtKB-KW"/>
</dbReference>
<organism evidence="4 5">
    <name type="scientific">Acaryochloris thomasi RCC1774</name>
    <dbReference type="NCBI Taxonomy" id="1764569"/>
    <lineage>
        <taxon>Bacteria</taxon>
        <taxon>Bacillati</taxon>
        <taxon>Cyanobacteriota</taxon>
        <taxon>Cyanophyceae</taxon>
        <taxon>Acaryochloridales</taxon>
        <taxon>Acaryochloridaceae</taxon>
        <taxon>Acaryochloris</taxon>
        <taxon>Acaryochloris thomasi</taxon>
    </lineage>
</organism>
<dbReference type="Proteomes" id="UP000248857">
    <property type="component" value="Unassembled WGS sequence"/>
</dbReference>
<dbReference type="Pfam" id="PF13649">
    <property type="entry name" value="Methyltransf_25"/>
    <property type="match status" value="1"/>
</dbReference>
<name>A0A2W1JUW1_9CYAN</name>
<dbReference type="GO" id="GO:0032259">
    <property type="term" value="P:methylation"/>
    <property type="evidence" value="ECO:0007669"/>
    <property type="project" value="UniProtKB-KW"/>
</dbReference>